<dbReference type="InterPro" id="IPR039537">
    <property type="entry name" value="Retrotran_Ty1/copia-like"/>
</dbReference>
<dbReference type="GO" id="GO:0005524">
    <property type="term" value="F:ATP binding"/>
    <property type="evidence" value="ECO:0007669"/>
    <property type="project" value="UniProtKB-KW"/>
</dbReference>
<evidence type="ECO:0000256" key="8">
    <source>
        <dbReference type="ARBA" id="ARBA00022741"/>
    </source>
</evidence>
<evidence type="ECO:0000259" key="20">
    <source>
        <dbReference type="PROSITE" id="PS50158"/>
    </source>
</evidence>
<keyword evidence="7" id="KW-0479">Metal-binding</keyword>
<dbReference type="GO" id="GO:0006310">
    <property type="term" value="P:DNA recombination"/>
    <property type="evidence" value="ECO:0007669"/>
    <property type="project" value="UniProtKB-KW"/>
</dbReference>
<evidence type="ECO:0000256" key="10">
    <source>
        <dbReference type="ARBA" id="ARBA00022801"/>
    </source>
</evidence>
<evidence type="ECO:0000256" key="1">
    <source>
        <dbReference type="ARBA" id="ARBA00002180"/>
    </source>
</evidence>
<evidence type="ECO:0000256" key="18">
    <source>
        <dbReference type="PROSITE-ProRule" id="PRU00047"/>
    </source>
</evidence>
<dbReference type="Pfam" id="PF13976">
    <property type="entry name" value="gag_pre-integrs"/>
    <property type="match status" value="1"/>
</dbReference>
<keyword evidence="15" id="KW-0239">DNA-directed DNA polymerase</keyword>
<dbReference type="GO" id="GO:0003964">
    <property type="term" value="F:RNA-directed DNA polymerase activity"/>
    <property type="evidence" value="ECO:0007669"/>
    <property type="project" value="UniProtKB-KW"/>
</dbReference>
<evidence type="ECO:0000256" key="19">
    <source>
        <dbReference type="SAM" id="MobiDB-lite"/>
    </source>
</evidence>
<dbReference type="GO" id="GO:0008270">
    <property type="term" value="F:zinc ion binding"/>
    <property type="evidence" value="ECO:0007669"/>
    <property type="project" value="UniProtKB-KW"/>
</dbReference>
<protein>
    <recommendedName>
        <fullName evidence="20">CCHC-type domain-containing protein</fullName>
    </recommendedName>
</protein>
<dbReference type="InterPro" id="IPR012337">
    <property type="entry name" value="RNaseH-like_sf"/>
</dbReference>
<keyword evidence="16" id="KW-0917">Virion maturation</keyword>
<name>A0A8S0WRA6_CYCAE</name>
<keyword evidence="13" id="KW-0229">DNA integration</keyword>
<keyword evidence="18" id="KW-0863">Zinc-finger</keyword>
<feature type="compositionally biased region" description="Pro residues" evidence="19">
    <location>
        <begin position="799"/>
        <end position="819"/>
    </location>
</feature>
<keyword evidence="17" id="KW-0233">DNA recombination</keyword>
<reference evidence="21 22" key="1">
    <citation type="submission" date="2020-01" db="EMBL/GenBank/DDBJ databases">
        <authorList>
            <person name="Gupta K D."/>
        </authorList>
    </citation>
    <scope>NUCLEOTIDE SEQUENCE [LARGE SCALE GENOMIC DNA]</scope>
</reference>
<comment type="function">
    <text evidence="1">The aspartyl protease (PR) mediates the proteolytic cleavages of the Gag and Gag-Pol polyproteins after assembly of the VLP.</text>
</comment>
<dbReference type="PROSITE" id="PS50158">
    <property type="entry name" value="ZF_CCHC"/>
    <property type="match status" value="1"/>
</dbReference>
<keyword evidence="8" id="KW-0547">Nucleotide-binding</keyword>
<keyword evidence="22" id="KW-1185">Reference proteome</keyword>
<dbReference type="InterPro" id="IPR001878">
    <property type="entry name" value="Znf_CCHC"/>
</dbReference>
<dbReference type="PANTHER" id="PTHR42648">
    <property type="entry name" value="TRANSPOSASE, PUTATIVE-RELATED"/>
    <property type="match status" value="1"/>
</dbReference>
<dbReference type="GO" id="GO:0008233">
    <property type="term" value="F:peptidase activity"/>
    <property type="evidence" value="ECO:0007669"/>
    <property type="project" value="UniProtKB-KW"/>
</dbReference>
<keyword evidence="9" id="KW-0255">Endonuclease</keyword>
<dbReference type="GO" id="GO:0003676">
    <property type="term" value="F:nucleic acid binding"/>
    <property type="evidence" value="ECO:0007669"/>
    <property type="project" value="InterPro"/>
</dbReference>
<dbReference type="InterPro" id="IPR036875">
    <property type="entry name" value="Znf_CCHC_sf"/>
</dbReference>
<keyword evidence="6" id="KW-0540">Nuclease</keyword>
<keyword evidence="11" id="KW-0067">ATP-binding</keyword>
<evidence type="ECO:0000256" key="15">
    <source>
        <dbReference type="ARBA" id="ARBA00022932"/>
    </source>
</evidence>
<proteinExistence type="predicted"/>
<feature type="region of interest" description="Disordered" evidence="19">
    <location>
        <begin position="1018"/>
        <end position="1071"/>
    </location>
</feature>
<feature type="region of interest" description="Disordered" evidence="19">
    <location>
        <begin position="766"/>
        <end position="828"/>
    </location>
</feature>
<sequence length="1206" mass="133327">MSTIKLDHIELLTGASNYKSWKRGISQVLQGKGYWGHVEGDTRMYAPFPQSLKPPTCDALSTSAQIMAYQEWWQKDSKARMIVKRQIIPLILNLLPQGVSITARVIWTSITTLYARTDVLAQFELRDKLSAMKLKDHCDLERYLGEFKVSRVCLVQMGVAISELELVHSVLCGLPLHGTWANFRQLMSQLIQDHIDMQASFSIAPAVPDALLDQIMLHLTTECQHLDFEKARKAGPGSEFANFAGNTNNGGIRKHLNNPNGVICSVCNLKLHDKDHCFAKGGSMEGLGPKGRATVDGTSSVTKAPAVIKSEVAAFASASGPVQSASVGPTGFIGDLSCASIDLADPSLADLALIVEHNWMTLLDSGASSHLIHACELFWSYHPDRACDVKTANHGTLHTRVAGNCLAHLTFNNKSTILKLCDCLHAPDACVNLLSIGRFVSKGISCLFADKQVVISKGAMGLGQGPMVGNIFVVDVEFLRPSIPVSDQIYKPVPNIACFNSVAVNLDLWHHHLGHAGEGTTRSLLKSTTGVSFPSNDTLSKCEPCIIGKHAHSPAPSSAGPKTTKLLELIHCDLFGPFPVETPHRKLYFIIFLDDFSNIVNVQLLATKDQAFNAWLLVQEKWENKLCLKVRWFRTAGSAFENHFEPVFRAENSTVSSTQTWDTNPNPSSTPSGIPDSFDHHRRSQDKEQLRVPPSSQSDPPLPTTTRTSLLAITDRTATPAVLAHAFSEVQQTLQGFPVPEITLSHFSLPLTFYRTIINPSELGQEEKKFKEPSGPFHNKKGKKKQIWEDSDDEDNSLPPRPPRPPKPPSGSPPPPPPGSLAVSGMASNSSELKVNKPFDFDGNPKRYRPWLRSVLLYLSANSGKYDDNKKKIFFTLTFMTKGAAEAWAQAYVDKQVASAATVPSTSTSTAVTKKKVTTDFSTGTWTSFLEKLEESFAPNDESGDARHKLKGIRQGNRTISEYVTEFEMTWTKAGMDGAEAKMEAFKEGLNRKLFEHILSGETVPDTYADWKKKAQHFDHAERRKNQALGRYTGNRTQSKPTYRGYNGGGGYRQQYQKPAPPPGAGASKDPWAMDVDALSTLPFGQAIKVAINAMTPEEYAECKRKGLCFFCRRSGHTSRECPLRKQQQSSRPQQQSSSKQHPNQQRSRPPPMQSKNKGKPNPKGKKFTGRQLHTHIRSLIAELSDDEYEEWQKAADTTEDEDEDF</sequence>
<gene>
    <name evidence="21" type="ORF">AAE3_LOCUS11007</name>
</gene>
<evidence type="ECO:0000256" key="9">
    <source>
        <dbReference type="ARBA" id="ARBA00022759"/>
    </source>
</evidence>
<evidence type="ECO:0000256" key="14">
    <source>
        <dbReference type="ARBA" id="ARBA00022918"/>
    </source>
</evidence>
<feature type="compositionally biased region" description="Low complexity" evidence="19">
    <location>
        <begin position="1125"/>
        <end position="1146"/>
    </location>
</feature>
<dbReference type="InterPro" id="IPR036397">
    <property type="entry name" value="RNaseH_sf"/>
</dbReference>
<evidence type="ECO:0000313" key="21">
    <source>
        <dbReference type="EMBL" id="CAA7268817.1"/>
    </source>
</evidence>
<dbReference type="Pfam" id="PF14223">
    <property type="entry name" value="Retrotran_gag_2"/>
    <property type="match status" value="1"/>
</dbReference>
<dbReference type="GO" id="GO:0004519">
    <property type="term" value="F:endonuclease activity"/>
    <property type="evidence" value="ECO:0007669"/>
    <property type="project" value="UniProtKB-KW"/>
</dbReference>
<evidence type="ECO:0000256" key="17">
    <source>
        <dbReference type="ARBA" id="ARBA00023172"/>
    </source>
</evidence>
<dbReference type="Gene3D" id="3.30.420.10">
    <property type="entry name" value="Ribonuclease H-like superfamily/Ribonuclease H"/>
    <property type="match status" value="1"/>
</dbReference>
<evidence type="ECO:0000256" key="11">
    <source>
        <dbReference type="ARBA" id="ARBA00022840"/>
    </source>
</evidence>
<feature type="region of interest" description="Disordered" evidence="19">
    <location>
        <begin position="655"/>
        <end position="707"/>
    </location>
</feature>
<dbReference type="OrthoDB" id="3025757at2759"/>
<evidence type="ECO:0000256" key="6">
    <source>
        <dbReference type="ARBA" id="ARBA00022722"/>
    </source>
</evidence>
<keyword evidence="10" id="KW-0378">Hydrolase</keyword>
<accession>A0A8S0WRA6</accession>
<dbReference type="GO" id="GO:0015074">
    <property type="term" value="P:DNA integration"/>
    <property type="evidence" value="ECO:0007669"/>
    <property type="project" value="UniProtKB-KW"/>
</dbReference>
<evidence type="ECO:0000256" key="7">
    <source>
        <dbReference type="ARBA" id="ARBA00022723"/>
    </source>
</evidence>
<evidence type="ECO:0000256" key="13">
    <source>
        <dbReference type="ARBA" id="ARBA00022908"/>
    </source>
</evidence>
<feature type="compositionally biased region" description="Polar residues" evidence="19">
    <location>
        <begin position="655"/>
        <end position="672"/>
    </location>
</feature>
<dbReference type="InterPro" id="IPR005162">
    <property type="entry name" value="Retrotrans_gag_dom"/>
</dbReference>
<feature type="domain" description="CCHC-type" evidence="20">
    <location>
        <begin position="1109"/>
        <end position="1123"/>
    </location>
</feature>
<dbReference type="Proteomes" id="UP000467700">
    <property type="component" value="Unassembled WGS sequence"/>
</dbReference>
<dbReference type="InterPro" id="IPR025724">
    <property type="entry name" value="GAG-pre-integrase_dom"/>
</dbReference>
<keyword evidence="14" id="KW-0695">RNA-directed DNA polymerase</keyword>
<dbReference type="AlphaFoldDB" id="A0A8S0WRA6"/>
<dbReference type="GO" id="GO:0003887">
    <property type="term" value="F:DNA-directed DNA polymerase activity"/>
    <property type="evidence" value="ECO:0007669"/>
    <property type="project" value="UniProtKB-KW"/>
</dbReference>
<dbReference type="PANTHER" id="PTHR42648:SF11">
    <property type="entry name" value="TRANSPOSON TY4-P GAG-POL POLYPROTEIN"/>
    <property type="match status" value="1"/>
</dbReference>
<dbReference type="SUPFAM" id="SSF53098">
    <property type="entry name" value="Ribonuclease H-like"/>
    <property type="match status" value="1"/>
</dbReference>
<comment type="caution">
    <text evidence="21">The sequence shown here is derived from an EMBL/GenBank/DDBJ whole genome shotgun (WGS) entry which is preliminary data.</text>
</comment>
<keyword evidence="12" id="KW-0460">Magnesium</keyword>
<dbReference type="GO" id="GO:0006508">
    <property type="term" value="P:proteolysis"/>
    <property type="evidence" value="ECO:0007669"/>
    <property type="project" value="UniProtKB-KW"/>
</dbReference>
<feature type="compositionally biased region" description="Basic residues" evidence="19">
    <location>
        <begin position="1157"/>
        <end position="1177"/>
    </location>
</feature>
<keyword evidence="3" id="KW-0507">mRNA processing</keyword>
<evidence type="ECO:0000256" key="3">
    <source>
        <dbReference type="ARBA" id="ARBA00022664"/>
    </source>
</evidence>
<organism evidence="21 22">
    <name type="scientific">Cyclocybe aegerita</name>
    <name type="common">Black poplar mushroom</name>
    <name type="synonym">Agrocybe aegerita</name>
    <dbReference type="NCBI Taxonomy" id="1973307"/>
    <lineage>
        <taxon>Eukaryota</taxon>
        <taxon>Fungi</taxon>
        <taxon>Dikarya</taxon>
        <taxon>Basidiomycota</taxon>
        <taxon>Agaricomycotina</taxon>
        <taxon>Agaricomycetes</taxon>
        <taxon>Agaricomycetidae</taxon>
        <taxon>Agaricales</taxon>
        <taxon>Agaricineae</taxon>
        <taxon>Bolbitiaceae</taxon>
        <taxon>Cyclocybe</taxon>
    </lineage>
</organism>
<evidence type="ECO:0000256" key="5">
    <source>
        <dbReference type="ARBA" id="ARBA00022695"/>
    </source>
</evidence>
<evidence type="ECO:0000256" key="16">
    <source>
        <dbReference type="ARBA" id="ARBA00023113"/>
    </source>
</evidence>
<keyword evidence="18" id="KW-0862">Zinc</keyword>
<dbReference type="Pfam" id="PF03732">
    <property type="entry name" value="Retrotrans_gag"/>
    <property type="match status" value="1"/>
</dbReference>
<keyword evidence="4" id="KW-0645">Protease</keyword>
<keyword evidence="5" id="KW-0548">Nucleotidyltransferase</keyword>
<evidence type="ECO:0000256" key="12">
    <source>
        <dbReference type="ARBA" id="ARBA00022842"/>
    </source>
</evidence>
<dbReference type="InterPro" id="IPR054722">
    <property type="entry name" value="PolX-like_BBD"/>
</dbReference>
<feature type="region of interest" description="Disordered" evidence="19">
    <location>
        <begin position="1120"/>
        <end position="1206"/>
    </location>
</feature>
<evidence type="ECO:0000313" key="22">
    <source>
        <dbReference type="Proteomes" id="UP000467700"/>
    </source>
</evidence>
<keyword evidence="2" id="KW-1188">Viral release from host cell</keyword>
<keyword evidence="15" id="KW-0808">Transferase</keyword>
<dbReference type="EMBL" id="CACVBS010000070">
    <property type="protein sequence ID" value="CAA7268817.1"/>
    <property type="molecule type" value="Genomic_DNA"/>
</dbReference>
<dbReference type="SUPFAM" id="SSF57756">
    <property type="entry name" value="Retrovirus zinc finger-like domains"/>
    <property type="match status" value="1"/>
</dbReference>
<dbReference type="Pfam" id="PF22936">
    <property type="entry name" value="Pol_BBD"/>
    <property type="match status" value="1"/>
</dbReference>
<evidence type="ECO:0000256" key="2">
    <source>
        <dbReference type="ARBA" id="ARBA00022612"/>
    </source>
</evidence>
<evidence type="ECO:0000256" key="4">
    <source>
        <dbReference type="ARBA" id="ARBA00022670"/>
    </source>
</evidence>
<dbReference type="GO" id="GO:0006397">
    <property type="term" value="P:mRNA processing"/>
    <property type="evidence" value="ECO:0007669"/>
    <property type="project" value="UniProtKB-KW"/>
</dbReference>